<feature type="domain" description="RING-CH-type" evidence="11">
    <location>
        <begin position="1"/>
        <end position="71"/>
    </location>
</feature>
<keyword evidence="13" id="KW-1185">Reference proteome</keyword>
<organism evidence="12 13">
    <name type="scientific">Stentor coeruleus</name>
    <dbReference type="NCBI Taxonomy" id="5963"/>
    <lineage>
        <taxon>Eukaryota</taxon>
        <taxon>Sar</taxon>
        <taxon>Alveolata</taxon>
        <taxon>Ciliophora</taxon>
        <taxon>Postciliodesmatophora</taxon>
        <taxon>Heterotrichea</taxon>
        <taxon>Heterotrichida</taxon>
        <taxon>Stentoridae</taxon>
        <taxon>Stentor</taxon>
    </lineage>
</organism>
<protein>
    <recommendedName>
        <fullName evidence="11">RING-CH-type domain-containing protein</fullName>
    </recommendedName>
</protein>
<evidence type="ECO:0000256" key="8">
    <source>
        <dbReference type="ARBA" id="ARBA00022989"/>
    </source>
</evidence>
<evidence type="ECO:0000313" key="13">
    <source>
        <dbReference type="Proteomes" id="UP000187209"/>
    </source>
</evidence>
<dbReference type="EMBL" id="MPUH01000523">
    <property type="protein sequence ID" value="OMJ78410.1"/>
    <property type="molecule type" value="Genomic_DNA"/>
</dbReference>
<dbReference type="PROSITE" id="PS51292">
    <property type="entry name" value="ZF_RING_CH"/>
    <property type="match status" value="1"/>
</dbReference>
<evidence type="ECO:0000256" key="1">
    <source>
        <dbReference type="ARBA" id="ARBA00004141"/>
    </source>
</evidence>
<sequence>MSECRICFGSESGEILSPCKCKGSIQHVHQKCLINWLKNKYSGTYQQILKGSASGNTGLQCELCKYEYKGSVKYIRLKKIIKILRKSHKTYYVLLNIPIIIYLAYKCNYLFRRIFQKIYTQVIGGNSQNRWALKMWQWIKVYIGIVAQLFPLSVCGFTLPMIMINTMKMFLKLITEFRMVQIENFMY</sequence>
<evidence type="ECO:0000256" key="7">
    <source>
        <dbReference type="ARBA" id="ARBA00022833"/>
    </source>
</evidence>
<dbReference type="SMART" id="SM00744">
    <property type="entry name" value="RINGv"/>
    <property type="match status" value="1"/>
</dbReference>
<dbReference type="PANTHER" id="PTHR46065:SF3">
    <property type="entry name" value="FI20425P1"/>
    <property type="match status" value="1"/>
</dbReference>
<feature type="transmembrane region" description="Helical" evidence="10">
    <location>
        <begin position="91"/>
        <end position="111"/>
    </location>
</feature>
<evidence type="ECO:0000256" key="5">
    <source>
        <dbReference type="ARBA" id="ARBA00022771"/>
    </source>
</evidence>
<dbReference type="GO" id="GO:0008270">
    <property type="term" value="F:zinc ion binding"/>
    <property type="evidence" value="ECO:0007669"/>
    <property type="project" value="UniProtKB-KW"/>
</dbReference>
<keyword evidence="4" id="KW-0479">Metal-binding</keyword>
<dbReference type="CDD" id="cd16495">
    <property type="entry name" value="RING_CH-C4HC3_MARCH"/>
    <property type="match status" value="1"/>
</dbReference>
<gene>
    <name evidence="12" type="ORF">SteCoe_21783</name>
</gene>
<accession>A0A1R2BNZ0</accession>
<evidence type="ECO:0000256" key="10">
    <source>
        <dbReference type="SAM" id="Phobius"/>
    </source>
</evidence>
<dbReference type="Proteomes" id="UP000187209">
    <property type="component" value="Unassembled WGS sequence"/>
</dbReference>
<keyword evidence="7" id="KW-0862">Zinc</keyword>
<feature type="transmembrane region" description="Helical" evidence="10">
    <location>
        <begin position="141"/>
        <end position="164"/>
    </location>
</feature>
<dbReference type="Pfam" id="PF12906">
    <property type="entry name" value="RINGv"/>
    <property type="match status" value="1"/>
</dbReference>
<dbReference type="PANTHER" id="PTHR46065">
    <property type="entry name" value="E3 UBIQUITIN-PROTEIN LIGASE MARCH 2/3 FAMILY MEMBER"/>
    <property type="match status" value="1"/>
</dbReference>
<evidence type="ECO:0000256" key="9">
    <source>
        <dbReference type="ARBA" id="ARBA00023136"/>
    </source>
</evidence>
<keyword evidence="6" id="KW-0833">Ubl conjugation pathway</keyword>
<keyword evidence="3 10" id="KW-0812">Transmembrane</keyword>
<dbReference type="InterPro" id="IPR013083">
    <property type="entry name" value="Znf_RING/FYVE/PHD"/>
</dbReference>
<dbReference type="AlphaFoldDB" id="A0A1R2BNZ0"/>
<keyword evidence="9 10" id="KW-0472">Membrane</keyword>
<evidence type="ECO:0000256" key="4">
    <source>
        <dbReference type="ARBA" id="ARBA00022723"/>
    </source>
</evidence>
<dbReference type="Gene3D" id="3.30.40.10">
    <property type="entry name" value="Zinc/RING finger domain, C3HC4 (zinc finger)"/>
    <property type="match status" value="1"/>
</dbReference>
<evidence type="ECO:0000256" key="6">
    <source>
        <dbReference type="ARBA" id="ARBA00022786"/>
    </source>
</evidence>
<proteinExistence type="predicted"/>
<keyword evidence="8 10" id="KW-1133">Transmembrane helix</keyword>
<keyword evidence="2" id="KW-0808">Transferase</keyword>
<evidence type="ECO:0000313" key="12">
    <source>
        <dbReference type="EMBL" id="OMJ78410.1"/>
    </source>
</evidence>
<comment type="subcellular location">
    <subcellularLocation>
        <location evidence="1">Membrane</location>
        <topology evidence="1">Multi-pass membrane protein</topology>
    </subcellularLocation>
</comment>
<dbReference type="InterPro" id="IPR011016">
    <property type="entry name" value="Znf_RING-CH"/>
</dbReference>
<evidence type="ECO:0000256" key="2">
    <source>
        <dbReference type="ARBA" id="ARBA00022679"/>
    </source>
</evidence>
<dbReference type="GO" id="GO:0016020">
    <property type="term" value="C:membrane"/>
    <property type="evidence" value="ECO:0007669"/>
    <property type="project" value="UniProtKB-SubCell"/>
</dbReference>
<dbReference type="OrthoDB" id="305026at2759"/>
<comment type="caution">
    <text evidence="12">The sequence shown here is derived from an EMBL/GenBank/DDBJ whole genome shotgun (WGS) entry which is preliminary data.</text>
</comment>
<evidence type="ECO:0000259" key="11">
    <source>
        <dbReference type="PROSITE" id="PS51292"/>
    </source>
</evidence>
<dbReference type="GO" id="GO:0016740">
    <property type="term" value="F:transferase activity"/>
    <property type="evidence" value="ECO:0007669"/>
    <property type="project" value="UniProtKB-KW"/>
</dbReference>
<evidence type="ECO:0000256" key="3">
    <source>
        <dbReference type="ARBA" id="ARBA00022692"/>
    </source>
</evidence>
<reference evidence="12 13" key="1">
    <citation type="submission" date="2016-11" db="EMBL/GenBank/DDBJ databases">
        <title>The macronuclear genome of Stentor coeruleus: a giant cell with tiny introns.</title>
        <authorList>
            <person name="Slabodnick M."/>
            <person name="Ruby J.G."/>
            <person name="Reiff S.B."/>
            <person name="Swart E.C."/>
            <person name="Gosai S."/>
            <person name="Prabakaran S."/>
            <person name="Witkowska E."/>
            <person name="Larue G.E."/>
            <person name="Fisher S."/>
            <person name="Freeman R.M."/>
            <person name="Gunawardena J."/>
            <person name="Chu W."/>
            <person name="Stover N.A."/>
            <person name="Gregory B.D."/>
            <person name="Nowacki M."/>
            <person name="Derisi J."/>
            <person name="Roy S.W."/>
            <person name="Marshall W.F."/>
            <person name="Sood P."/>
        </authorList>
    </citation>
    <scope>NUCLEOTIDE SEQUENCE [LARGE SCALE GENOMIC DNA]</scope>
    <source>
        <strain evidence="12">WM001</strain>
    </source>
</reference>
<name>A0A1R2BNZ0_9CILI</name>
<keyword evidence="5" id="KW-0863">Zinc-finger</keyword>
<dbReference type="SUPFAM" id="SSF57850">
    <property type="entry name" value="RING/U-box"/>
    <property type="match status" value="1"/>
</dbReference>